<dbReference type="EMBL" id="JAHFXF010000001">
    <property type="protein sequence ID" value="KAG9701338.1"/>
    <property type="molecule type" value="Genomic_DNA"/>
</dbReference>
<dbReference type="Proteomes" id="UP000779574">
    <property type="component" value="Unassembled WGS sequence"/>
</dbReference>
<gene>
    <name evidence="1" type="ORF">KCU76_g100</name>
</gene>
<evidence type="ECO:0000313" key="1">
    <source>
        <dbReference type="EMBL" id="KAG9701338.1"/>
    </source>
</evidence>
<organism evidence="1 2">
    <name type="scientific">Aureobasidium melanogenum</name>
    <name type="common">Aureobasidium pullulans var. melanogenum</name>
    <dbReference type="NCBI Taxonomy" id="46634"/>
    <lineage>
        <taxon>Eukaryota</taxon>
        <taxon>Fungi</taxon>
        <taxon>Dikarya</taxon>
        <taxon>Ascomycota</taxon>
        <taxon>Pezizomycotina</taxon>
        <taxon>Dothideomycetes</taxon>
        <taxon>Dothideomycetidae</taxon>
        <taxon>Dothideales</taxon>
        <taxon>Saccotheciaceae</taxon>
        <taxon>Aureobasidium</taxon>
    </lineage>
</organism>
<name>A0A9P8EWK3_AURME</name>
<reference evidence="1" key="1">
    <citation type="journal article" date="2021" name="J Fungi (Basel)">
        <title>Virulence traits and population genomics of the black yeast Aureobasidium melanogenum.</title>
        <authorList>
            <person name="Cernosa A."/>
            <person name="Sun X."/>
            <person name="Gostincar C."/>
            <person name="Fang C."/>
            <person name="Gunde-Cimerman N."/>
            <person name="Song Z."/>
        </authorList>
    </citation>
    <scope>NUCLEOTIDE SEQUENCE</scope>
    <source>
        <strain evidence="1">EXF-9911</strain>
    </source>
</reference>
<feature type="non-terminal residue" evidence="1">
    <location>
        <position position="1"/>
    </location>
</feature>
<dbReference type="AlphaFoldDB" id="A0A9P8EWK3"/>
<proteinExistence type="predicted"/>
<protein>
    <submittedName>
        <fullName evidence="1">Uncharacterized protein</fullName>
    </submittedName>
</protein>
<comment type="caution">
    <text evidence="1">The sequence shown here is derived from an EMBL/GenBank/DDBJ whole genome shotgun (WGS) entry which is preliminary data.</text>
</comment>
<accession>A0A9P8EWK3</accession>
<feature type="non-terminal residue" evidence="1">
    <location>
        <position position="146"/>
    </location>
</feature>
<reference evidence="1" key="2">
    <citation type="submission" date="2021-08" db="EMBL/GenBank/DDBJ databases">
        <authorList>
            <person name="Gostincar C."/>
            <person name="Sun X."/>
            <person name="Song Z."/>
            <person name="Gunde-Cimerman N."/>
        </authorList>
    </citation>
    <scope>NUCLEOTIDE SEQUENCE</scope>
    <source>
        <strain evidence="1">EXF-9911</strain>
    </source>
</reference>
<sequence>LCTRCDVVGIKRVVSQITEGIVRGLLGYEGLAVARGSWGGRSDGSVLRSSGSGSLRVGSNCGSCSDEGSGVVGDGLSSDADSLGVSRIRTAAKLAANAGRAYEEKRILNSRRWLWIGREDETDSELCRLQSSYLIYHSILFIGNLL</sequence>
<evidence type="ECO:0000313" key="2">
    <source>
        <dbReference type="Proteomes" id="UP000779574"/>
    </source>
</evidence>